<evidence type="ECO:0000313" key="1">
    <source>
        <dbReference type="EMBL" id="KAI5404073.1"/>
    </source>
</evidence>
<dbReference type="PANTHER" id="PTHR33116:SF78">
    <property type="entry name" value="OS12G0587133 PROTEIN"/>
    <property type="match status" value="1"/>
</dbReference>
<dbReference type="Gramene" id="Psat05G0127700-T1">
    <property type="protein sequence ID" value="KAI5404073.1"/>
    <property type="gene ID" value="KIW84_051277"/>
</dbReference>
<protein>
    <recommendedName>
        <fullName evidence="3">Non-LTR retroelement reverse transcriptase</fullName>
    </recommendedName>
</protein>
<reference evidence="1 2" key="1">
    <citation type="journal article" date="2022" name="Nat. Genet.">
        <title>Improved pea reference genome and pan-genome highlight genomic features and evolutionary characteristics.</title>
        <authorList>
            <person name="Yang T."/>
            <person name="Liu R."/>
            <person name="Luo Y."/>
            <person name="Hu S."/>
            <person name="Wang D."/>
            <person name="Wang C."/>
            <person name="Pandey M.K."/>
            <person name="Ge S."/>
            <person name="Xu Q."/>
            <person name="Li N."/>
            <person name="Li G."/>
            <person name="Huang Y."/>
            <person name="Saxena R.K."/>
            <person name="Ji Y."/>
            <person name="Li M."/>
            <person name="Yan X."/>
            <person name="He Y."/>
            <person name="Liu Y."/>
            <person name="Wang X."/>
            <person name="Xiang C."/>
            <person name="Varshney R.K."/>
            <person name="Ding H."/>
            <person name="Gao S."/>
            <person name="Zong X."/>
        </authorList>
    </citation>
    <scope>NUCLEOTIDE SEQUENCE [LARGE SCALE GENOMIC DNA]</scope>
    <source>
        <strain evidence="1 2">cv. Zhongwan 6</strain>
    </source>
</reference>
<evidence type="ECO:0000313" key="2">
    <source>
        <dbReference type="Proteomes" id="UP001058974"/>
    </source>
</evidence>
<sequence>MWIDLITEKSKNSLEEWCLGGDFNYVIEKDERLGSVDNGRASEMDEFRGCIDNMKLTDMPCIDGSVTEDFKVEKGLQQGDSLSSFLFVMVMEGLTSLMDSAVELGEYNCFMINKDASIDILQFSNDTTIIGDGSSDNLWSIKAPPKVLKEIRSILSKFLWQGIEDKRPIHLVRWEQVCKSKDYGGVGIINLEVYNKALLMKWKWRIVNDSGAIWRGLIKHRYKNSEVNMFISDVCALNRGGSIWWRDLILIDSLEDGKRNYSFVNTLYGVKDDVNTSFWFSKWVGNEPLKDVFPEFFFLATDPPCSVADVGQRVDNVWK</sequence>
<evidence type="ECO:0008006" key="3">
    <source>
        <dbReference type="Google" id="ProtNLM"/>
    </source>
</evidence>
<accession>A0A9D4WMA6</accession>
<gene>
    <name evidence="1" type="ORF">KIW84_051277</name>
</gene>
<organism evidence="1 2">
    <name type="scientific">Pisum sativum</name>
    <name type="common">Garden pea</name>
    <name type="synonym">Lathyrus oleraceus</name>
    <dbReference type="NCBI Taxonomy" id="3888"/>
    <lineage>
        <taxon>Eukaryota</taxon>
        <taxon>Viridiplantae</taxon>
        <taxon>Streptophyta</taxon>
        <taxon>Embryophyta</taxon>
        <taxon>Tracheophyta</taxon>
        <taxon>Spermatophyta</taxon>
        <taxon>Magnoliopsida</taxon>
        <taxon>eudicotyledons</taxon>
        <taxon>Gunneridae</taxon>
        <taxon>Pentapetalae</taxon>
        <taxon>rosids</taxon>
        <taxon>fabids</taxon>
        <taxon>Fabales</taxon>
        <taxon>Fabaceae</taxon>
        <taxon>Papilionoideae</taxon>
        <taxon>50 kb inversion clade</taxon>
        <taxon>NPAAA clade</taxon>
        <taxon>Hologalegina</taxon>
        <taxon>IRL clade</taxon>
        <taxon>Fabeae</taxon>
        <taxon>Lathyrus</taxon>
    </lineage>
</organism>
<comment type="caution">
    <text evidence="1">The sequence shown here is derived from an EMBL/GenBank/DDBJ whole genome shotgun (WGS) entry which is preliminary data.</text>
</comment>
<dbReference type="EMBL" id="JAMSHJ010000005">
    <property type="protein sequence ID" value="KAI5404073.1"/>
    <property type="molecule type" value="Genomic_DNA"/>
</dbReference>
<name>A0A9D4WMA6_PEA</name>
<proteinExistence type="predicted"/>
<keyword evidence="2" id="KW-1185">Reference proteome</keyword>
<dbReference type="AlphaFoldDB" id="A0A9D4WMA6"/>
<dbReference type="Proteomes" id="UP001058974">
    <property type="component" value="Chromosome 5"/>
</dbReference>
<dbReference type="PANTHER" id="PTHR33116">
    <property type="entry name" value="REVERSE TRANSCRIPTASE ZINC-BINDING DOMAIN-CONTAINING PROTEIN-RELATED-RELATED"/>
    <property type="match status" value="1"/>
</dbReference>